<reference evidence="1 2" key="1">
    <citation type="journal article" date="2012" name="Genome Biol.">
        <title>Sequencing three crocodilian genomes to illuminate the evolution of archosaurs and amniotes.</title>
        <authorList>
            <person name="St John J.A."/>
            <person name="Braun E.L."/>
            <person name="Isberg S.R."/>
            <person name="Miles L.G."/>
            <person name="Chong A.Y."/>
            <person name="Gongora J."/>
            <person name="Dalzell P."/>
            <person name="Moran C."/>
            <person name="Bed'hom B."/>
            <person name="Abzhanov A."/>
            <person name="Burgess S.C."/>
            <person name="Cooksey A.M."/>
            <person name="Castoe T.A."/>
            <person name="Crawford N.G."/>
            <person name="Densmore L.D."/>
            <person name="Drew J.C."/>
            <person name="Edwards S.V."/>
            <person name="Faircloth B.C."/>
            <person name="Fujita M.K."/>
            <person name="Greenwold M.J."/>
            <person name="Hoffmann F.G."/>
            <person name="Howard J.M."/>
            <person name="Iguchi T."/>
            <person name="Janes D.E."/>
            <person name="Khan S.Y."/>
            <person name="Kohno S."/>
            <person name="de Koning A.J."/>
            <person name="Lance S.L."/>
            <person name="McCarthy F.M."/>
            <person name="McCormack J.E."/>
            <person name="Merchant M.E."/>
            <person name="Peterson D.G."/>
            <person name="Pollock D.D."/>
            <person name="Pourmand N."/>
            <person name="Raney B.J."/>
            <person name="Roessler K.A."/>
            <person name="Sanford J.R."/>
            <person name="Sawyer R.H."/>
            <person name="Schmidt C.J."/>
            <person name="Triplett E.W."/>
            <person name="Tuberville T.D."/>
            <person name="Venegas-Anaya M."/>
            <person name="Howard J.T."/>
            <person name="Jarvis E.D."/>
            <person name="Guillette L.J.Jr."/>
            <person name="Glenn T.C."/>
            <person name="Green R.E."/>
            <person name="Ray D.A."/>
        </authorList>
    </citation>
    <scope>NUCLEOTIDE SEQUENCE [LARGE SCALE GENOMIC DNA]</scope>
    <source>
        <strain evidence="1">KSC_2009_1</strain>
    </source>
</reference>
<comment type="caution">
    <text evidence="1">The sequence shown here is derived from an EMBL/GenBank/DDBJ whole genome shotgun (WGS) entry which is preliminary data.</text>
</comment>
<keyword evidence="2" id="KW-1185">Reference proteome</keyword>
<proteinExistence type="predicted"/>
<gene>
    <name evidence="1" type="ORF">Y1Q_0007182</name>
</gene>
<dbReference type="Proteomes" id="UP000050525">
    <property type="component" value="Unassembled WGS sequence"/>
</dbReference>
<organism evidence="1 2">
    <name type="scientific">Alligator mississippiensis</name>
    <name type="common">American alligator</name>
    <dbReference type="NCBI Taxonomy" id="8496"/>
    <lineage>
        <taxon>Eukaryota</taxon>
        <taxon>Metazoa</taxon>
        <taxon>Chordata</taxon>
        <taxon>Craniata</taxon>
        <taxon>Vertebrata</taxon>
        <taxon>Euteleostomi</taxon>
        <taxon>Archelosauria</taxon>
        <taxon>Archosauria</taxon>
        <taxon>Crocodylia</taxon>
        <taxon>Alligatoridae</taxon>
        <taxon>Alligatorinae</taxon>
        <taxon>Alligator</taxon>
    </lineage>
</organism>
<sequence>MELCDDILWHDPSLLIVGEPCKVHRFLLLDVLESTSPRVCWNGILPQARNRWRRKDAVPSTSGESVGQTLPWVKWDLLCCHLVVSLVRKAILCYQEE</sequence>
<evidence type="ECO:0000313" key="2">
    <source>
        <dbReference type="Proteomes" id="UP000050525"/>
    </source>
</evidence>
<accession>A0A151N5W0</accession>
<name>A0A151N5W0_ALLMI</name>
<protein>
    <submittedName>
        <fullName evidence="1">Uncharacterized protein</fullName>
    </submittedName>
</protein>
<dbReference type="EMBL" id="AKHW03004004">
    <property type="protein sequence ID" value="KYO32198.1"/>
    <property type="molecule type" value="Genomic_DNA"/>
</dbReference>
<dbReference type="AlphaFoldDB" id="A0A151N5W0"/>
<evidence type="ECO:0000313" key="1">
    <source>
        <dbReference type="EMBL" id="KYO32198.1"/>
    </source>
</evidence>